<accession>A0A6J4PY63</accession>
<proteinExistence type="predicted"/>
<organism evidence="1">
    <name type="scientific">uncultured Rubrobacteraceae bacterium</name>
    <dbReference type="NCBI Taxonomy" id="349277"/>
    <lineage>
        <taxon>Bacteria</taxon>
        <taxon>Bacillati</taxon>
        <taxon>Actinomycetota</taxon>
        <taxon>Rubrobacteria</taxon>
        <taxon>Rubrobacterales</taxon>
        <taxon>Rubrobacteraceae</taxon>
        <taxon>environmental samples</taxon>
    </lineage>
</organism>
<evidence type="ECO:0000313" key="1">
    <source>
        <dbReference type="EMBL" id="CAA9425337.1"/>
    </source>
</evidence>
<dbReference type="EMBL" id="CADCUZ010000107">
    <property type="protein sequence ID" value="CAA9425337.1"/>
    <property type="molecule type" value="Genomic_DNA"/>
</dbReference>
<name>A0A6J4PY63_9ACTN</name>
<reference evidence="1" key="1">
    <citation type="submission" date="2020-02" db="EMBL/GenBank/DDBJ databases">
        <authorList>
            <person name="Meier V. D."/>
        </authorList>
    </citation>
    <scope>NUCLEOTIDE SEQUENCE</scope>
    <source>
        <strain evidence="1">AVDCRST_MAG55</strain>
    </source>
</reference>
<sequence>SASARLVGDGDWSGGIGLQVDRLSVMGYTVADRLSVC</sequence>
<protein>
    <submittedName>
        <fullName evidence="1">Uncharacterized protein</fullName>
    </submittedName>
</protein>
<dbReference type="AlphaFoldDB" id="A0A6J4PY63"/>
<feature type="non-terminal residue" evidence="1">
    <location>
        <position position="1"/>
    </location>
</feature>
<gene>
    <name evidence="1" type="ORF">AVDCRST_MAG55-2272</name>
</gene>